<evidence type="ECO:0000256" key="1">
    <source>
        <dbReference type="SAM" id="Phobius"/>
    </source>
</evidence>
<proteinExistence type="predicted"/>
<name>A0A2U3K034_9FIRM</name>
<evidence type="ECO:0000313" key="3">
    <source>
        <dbReference type="Proteomes" id="UP000238916"/>
    </source>
</evidence>
<dbReference type="AlphaFoldDB" id="A0A2U3K034"/>
<accession>A0A2U3K034</accession>
<evidence type="ECO:0000313" key="2">
    <source>
        <dbReference type="EMBL" id="SPF33042.1"/>
    </source>
</evidence>
<gene>
    <name evidence="2" type="ORF">SBF1_120005</name>
</gene>
<sequence length="191" mass="21723">MGDSLDEFNLQHCPAAKPFLQRLSLRSVKGISVGFLVSTILGFLLFWQPAYFQLRALHKRKIYWQNILRSEVMNIKTDPKVATIPTMDQLPDLIDQCRSLFVKEGVDVVAFDVERFGERLETGKGGSLDYSLVRLHLRGNWEGIVHSLKALEETQVGNIYLQEVVLDAEGGETLLQIYFRTGEERDIPVLS</sequence>
<organism evidence="2 3">
    <name type="scientific">Candidatus Desulfosporosinus infrequens</name>
    <dbReference type="NCBI Taxonomy" id="2043169"/>
    <lineage>
        <taxon>Bacteria</taxon>
        <taxon>Bacillati</taxon>
        <taxon>Bacillota</taxon>
        <taxon>Clostridia</taxon>
        <taxon>Eubacteriales</taxon>
        <taxon>Desulfitobacteriaceae</taxon>
        <taxon>Desulfosporosinus</taxon>
    </lineage>
</organism>
<dbReference type="OrthoDB" id="1796539at2"/>
<dbReference type="Proteomes" id="UP000238916">
    <property type="component" value="Unassembled WGS sequence"/>
</dbReference>
<dbReference type="EMBL" id="OMOF01000024">
    <property type="protein sequence ID" value="SPF33042.1"/>
    <property type="molecule type" value="Genomic_DNA"/>
</dbReference>
<reference evidence="3" key="1">
    <citation type="submission" date="2018-02" db="EMBL/GenBank/DDBJ databases">
        <authorList>
            <person name="Hausmann B."/>
        </authorList>
    </citation>
    <scope>NUCLEOTIDE SEQUENCE [LARGE SCALE GENOMIC DNA]</scope>
    <source>
        <strain evidence="3">Peat soil MAG SbF1</strain>
    </source>
</reference>
<feature type="transmembrane region" description="Helical" evidence="1">
    <location>
        <begin position="31"/>
        <end position="52"/>
    </location>
</feature>
<keyword evidence="1" id="KW-0812">Transmembrane</keyword>
<protein>
    <submittedName>
        <fullName evidence="2">Uncharacterized protein</fullName>
    </submittedName>
</protein>
<keyword evidence="1" id="KW-0472">Membrane</keyword>
<keyword evidence="1" id="KW-1133">Transmembrane helix</keyword>